<organism evidence="2 3">
    <name type="scientific">Clostridium saccharoperbutylacetonicum N1-4(HMT)</name>
    <dbReference type="NCBI Taxonomy" id="931276"/>
    <lineage>
        <taxon>Bacteria</taxon>
        <taxon>Bacillati</taxon>
        <taxon>Bacillota</taxon>
        <taxon>Clostridia</taxon>
        <taxon>Eubacteriales</taxon>
        <taxon>Clostridiaceae</taxon>
        <taxon>Clostridium</taxon>
    </lineage>
</organism>
<dbReference type="HOGENOM" id="CLU_035898_0_0_9"/>
<dbReference type="RefSeq" id="WP_015394843.1">
    <property type="nucleotide sequence ID" value="NC_020291.1"/>
</dbReference>
<reference evidence="2 3" key="1">
    <citation type="submission" date="2013-02" db="EMBL/GenBank/DDBJ databases">
        <title>Genome sequence of Clostridium saccharoperbutylacetonicum N1-4(HMT).</title>
        <authorList>
            <person name="Poehlein A."/>
            <person name="Daniel R."/>
        </authorList>
    </citation>
    <scope>NUCLEOTIDE SEQUENCE [LARGE SCALE GENOMIC DNA]</scope>
    <source>
        <strain evidence="3">N1-4(HMT)</strain>
    </source>
</reference>
<dbReference type="Gene3D" id="1.10.10.2840">
    <property type="entry name" value="PucR C-terminal helix-turn-helix domain"/>
    <property type="match status" value="1"/>
</dbReference>
<feature type="domain" description="PucR C-terminal helix-turn-helix" evidence="1">
    <location>
        <begin position="451"/>
        <end position="504"/>
    </location>
</feature>
<sequence>MLTFHSLLKRIDKTNLTIHSNKKNAIQYTMVTLLINASSLHDNTLYVGFISDLDNMCLNQSYVGFILIPDIPLKEDIHISGEFAIWDETISLEVLYDIIQIEFRKKVELASNMSSIFSALIKGHSLRELIDIGTKILGNPIIVTNSAYKVLAMSNFHIDEPFWEFARTHGYCCQDSINCYKNEGITKKVIESDIPVLFTDGVAKKINIMSNKLTMGNQILGYIGVHAINKEFSPSDIDTVKMLSDILTVAIRTDIYEEAITPTVHEDIIIDLLNGEIPATIILSDRLHNANWSLKKYFCLVKIPLFKSDQSISFLDYLYTRLIERSTISKIARYHDSLVVIINYNKQTEYDIELNNVKDILNKNNIKGGISRIFSKSKFENLSSYYHQASIAYEIGTRTNKASICIYPYENVDLFHLFSKLKDKDELKIFCHPSYNKLLKHDKLNGTEYCKTIYEYILCANNISAAADKLFIHRNTMAYRLNKISEITDLDLTNGINIFKLYFSQKISEWLKY</sequence>
<proteinExistence type="predicted"/>
<dbReference type="Pfam" id="PF13556">
    <property type="entry name" value="HTH_30"/>
    <property type="match status" value="1"/>
</dbReference>
<dbReference type="InterPro" id="IPR042070">
    <property type="entry name" value="PucR_C-HTH_sf"/>
</dbReference>
<keyword evidence="3" id="KW-1185">Reference proteome</keyword>
<evidence type="ECO:0000259" key="1">
    <source>
        <dbReference type="Pfam" id="PF13556"/>
    </source>
</evidence>
<dbReference type="Proteomes" id="UP000011728">
    <property type="component" value="Chromosome"/>
</dbReference>
<dbReference type="PANTHER" id="PTHR33744">
    <property type="entry name" value="CARBOHYDRATE DIACID REGULATOR"/>
    <property type="match status" value="1"/>
</dbReference>
<evidence type="ECO:0000313" key="3">
    <source>
        <dbReference type="Proteomes" id="UP000011728"/>
    </source>
</evidence>
<dbReference type="KEGG" id="csr:Cspa_c47810"/>
<gene>
    <name evidence="2" type="ORF">Cspa_c47810</name>
</gene>
<dbReference type="InterPro" id="IPR051448">
    <property type="entry name" value="CdaR-like_regulators"/>
</dbReference>
<dbReference type="InterPro" id="IPR025736">
    <property type="entry name" value="PucR_C-HTH_dom"/>
</dbReference>
<dbReference type="EMBL" id="CP004121">
    <property type="protein sequence ID" value="AGF58534.1"/>
    <property type="molecule type" value="Genomic_DNA"/>
</dbReference>
<protein>
    <submittedName>
        <fullName evidence="2">Putative transcriptional regulator, PucR family</fullName>
    </submittedName>
</protein>
<dbReference type="PATRIC" id="fig|931276.5.peg.4819"/>
<dbReference type="eggNOG" id="COG2508">
    <property type="taxonomic scope" value="Bacteria"/>
</dbReference>
<evidence type="ECO:0000313" key="2">
    <source>
        <dbReference type="EMBL" id="AGF58534.1"/>
    </source>
</evidence>
<dbReference type="AlphaFoldDB" id="M1MKR7"/>
<name>M1MKR7_9CLOT</name>
<dbReference type="OrthoDB" id="212459at2"/>
<accession>M1MKR7</accession>
<dbReference type="STRING" id="36745.CLSAP_45540"/>